<comment type="subcellular location">
    <subcellularLocation>
        <location evidence="1">Membrane</location>
        <topology evidence="1">Multi-pass membrane protein</topology>
    </subcellularLocation>
</comment>
<keyword evidence="9" id="KW-1185">Reference proteome</keyword>
<proteinExistence type="predicted"/>
<feature type="transmembrane region" description="Helical" evidence="6">
    <location>
        <begin position="106"/>
        <end position="125"/>
    </location>
</feature>
<gene>
    <name evidence="8" type="ORF">VSH64_19635</name>
</gene>
<accession>A0ABZ1IKH6</accession>
<protein>
    <submittedName>
        <fullName evidence="8">FUSC family protein</fullName>
    </submittedName>
</protein>
<evidence type="ECO:0000256" key="6">
    <source>
        <dbReference type="SAM" id="Phobius"/>
    </source>
</evidence>
<name>A0ABZ1IKH6_9PSEU</name>
<keyword evidence="4 6" id="KW-0472">Membrane</keyword>
<dbReference type="Proteomes" id="UP001330812">
    <property type="component" value="Chromosome"/>
</dbReference>
<feature type="domain" description="Integral membrane bound transporter" evidence="7">
    <location>
        <begin position="350"/>
        <end position="458"/>
    </location>
</feature>
<evidence type="ECO:0000256" key="5">
    <source>
        <dbReference type="SAM" id="MobiDB-lite"/>
    </source>
</evidence>
<evidence type="ECO:0000313" key="9">
    <source>
        <dbReference type="Proteomes" id="UP001330812"/>
    </source>
</evidence>
<keyword evidence="2 6" id="KW-0812">Transmembrane</keyword>
<feature type="transmembrane region" description="Helical" evidence="6">
    <location>
        <begin position="80"/>
        <end position="99"/>
    </location>
</feature>
<evidence type="ECO:0000259" key="7">
    <source>
        <dbReference type="Pfam" id="PF13515"/>
    </source>
</evidence>
<evidence type="ECO:0000256" key="1">
    <source>
        <dbReference type="ARBA" id="ARBA00004141"/>
    </source>
</evidence>
<sequence length="615" mass="63160">MNVLARGGGLLAVILVVVGGTAGLGAVLGLGATMILAGLTALFCFLAANGGPLVPDLKLLAAFAPAVVLGAAGPRLLGEVSQVAAIALLVVVVFCAALLPALGARYVTVGLGIGLASVFGYGFQLTGVASAGQILGAPALAIGVVFVLRLLTGLGDPGKPTRVALADALAGPDRESAERAVRLWLADRPLRWQARVVAAGVRCHATTAVLRDRLRVLDDEQAAAVTAVLDAVRTGLDVLAEAVRAKTLDPAGVPELVRVEPDLDLPGDTRALIADAWTALDAVREAVVTRDESLVDFPRHIVRTALRREATGALPWRSAQLRHAVRCALGMLVAVVIASLRPGDPLTVSFLMTTFGIMQPEWRDTLAKVWQRVAGSVAGAGVLALALWLLPHSALLPLGLVALLVGFPFLQAKPLVFNGCVVLMSVSVNAVTKHLDPGATLVEYVLLVALAVAIALLFGFAAVPGVPKPSVAQRFSDATAAMGELLGSVAARLRGAAGGDAREVGPRFRAAVRTHQDLLAPEPGSRGPESAQREALDESVEGLRGLAASAGAMLQRGTGSPALAGFTADAAAALAGEAPPPARPELPDEEERLIADLVLADVLRVTHGRTVLAAV</sequence>
<evidence type="ECO:0000256" key="2">
    <source>
        <dbReference type="ARBA" id="ARBA00022692"/>
    </source>
</evidence>
<reference evidence="8 9" key="1">
    <citation type="journal article" date="2015" name="Int. J. Syst. Evol. Microbiol.">
        <title>Amycolatopsis rhabdoformis sp. nov., an actinomycete isolated from a tropical forest soil.</title>
        <authorList>
            <person name="Souza W.R."/>
            <person name="Silva R.E."/>
            <person name="Goodfellow M."/>
            <person name="Busarakam K."/>
            <person name="Figueiro F.S."/>
            <person name="Ferreira D."/>
            <person name="Rodrigues-Filho E."/>
            <person name="Moraes L.A.B."/>
            <person name="Zucchi T.D."/>
        </authorList>
    </citation>
    <scope>NUCLEOTIDE SEQUENCE [LARGE SCALE GENOMIC DNA]</scope>
    <source>
        <strain evidence="8 9">NCIMB 14900</strain>
    </source>
</reference>
<dbReference type="EMBL" id="CP142149">
    <property type="protein sequence ID" value="WSE34278.1"/>
    <property type="molecule type" value="Genomic_DNA"/>
</dbReference>
<feature type="transmembrane region" description="Helical" evidence="6">
    <location>
        <begin position="12"/>
        <end position="45"/>
    </location>
</feature>
<evidence type="ECO:0000313" key="8">
    <source>
        <dbReference type="EMBL" id="WSE34278.1"/>
    </source>
</evidence>
<feature type="transmembrane region" description="Helical" evidence="6">
    <location>
        <begin position="444"/>
        <end position="466"/>
    </location>
</feature>
<feature type="transmembrane region" description="Helical" evidence="6">
    <location>
        <begin position="415"/>
        <end position="432"/>
    </location>
</feature>
<organism evidence="8 9">
    <name type="scientific">Amycolatopsis rhabdoformis</name>
    <dbReference type="NCBI Taxonomy" id="1448059"/>
    <lineage>
        <taxon>Bacteria</taxon>
        <taxon>Bacillati</taxon>
        <taxon>Actinomycetota</taxon>
        <taxon>Actinomycetes</taxon>
        <taxon>Pseudonocardiales</taxon>
        <taxon>Pseudonocardiaceae</taxon>
        <taxon>Amycolatopsis</taxon>
    </lineage>
</organism>
<evidence type="ECO:0000256" key="3">
    <source>
        <dbReference type="ARBA" id="ARBA00022989"/>
    </source>
</evidence>
<feature type="transmembrane region" description="Helical" evidence="6">
    <location>
        <begin position="57"/>
        <end position="74"/>
    </location>
</feature>
<feature type="transmembrane region" description="Helical" evidence="6">
    <location>
        <begin position="131"/>
        <end position="152"/>
    </location>
</feature>
<evidence type="ECO:0000256" key="4">
    <source>
        <dbReference type="ARBA" id="ARBA00023136"/>
    </source>
</evidence>
<feature type="region of interest" description="Disordered" evidence="5">
    <location>
        <begin position="516"/>
        <end position="538"/>
    </location>
</feature>
<dbReference type="RefSeq" id="WP_326837079.1">
    <property type="nucleotide sequence ID" value="NZ_CP142149.1"/>
</dbReference>
<dbReference type="InterPro" id="IPR049453">
    <property type="entry name" value="Memb_transporter_dom"/>
</dbReference>
<keyword evidence="3 6" id="KW-1133">Transmembrane helix</keyword>
<feature type="transmembrane region" description="Helical" evidence="6">
    <location>
        <begin position="369"/>
        <end position="388"/>
    </location>
</feature>
<dbReference type="Pfam" id="PF13515">
    <property type="entry name" value="FUSC_2"/>
    <property type="match status" value="1"/>
</dbReference>